<dbReference type="Proteomes" id="UP000326838">
    <property type="component" value="Unassembled WGS sequence"/>
</dbReference>
<evidence type="ECO:0000313" key="3">
    <source>
        <dbReference type="Proteomes" id="UP000326838"/>
    </source>
</evidence>
<comment type="caution">
    <text evidence="2">The sequence shown here is derived from an EMBL/GenBank/DDBJ whole genome shotgun (WGS) entry which is preliminary data.</text>
</comment>
<gene>
    <name evidence="2" type="ORF">F6B40_02725</name>
</gene>
<sequence length="151" mass="16221">MSGSAYGQLVELIEQTRQRVEAIEQIALGARRIGETDEDEDAAEAFARRARSGALGREWSVLQGRIDLGETTLAAIMSGDDPSPEAQAVREASRARLAALADAERERAEQAGEPDPAAELARDRERLLARGAALRARISDELGRRPSGGAE</sequence>
<keyword evidence="3" id="KW-1185">Reference proteome</keyword>
<accession>A0A5N0TJV7</accession>
<feature type="region of interest" description="Disordered" evidence="1">
    <location>
        <begin position="100"/>
        <end position="123"/>
    </location>
</feature>
<protein>
    <submittedName>
        <fullName evidence="2">Uncharacterized protein</fullName>
    </submittedName>
</protein>
<proteinExistence type="predicted"/>
<dbReference type="AlphaFoldDB" id="A0A5N0TJV7"/>
<name>A0A5N0TJV7_9MICO</name>
<organism evidence="2 3">
    <name type="scientific">Microbacterium caowuchunii</name>
    <dbReference type="NCBI Taxonomy" id="2614638"/>
    <lineage>
        <taxon>Bacteria</taxon>
        <taxon>Bacillati</taxon>
        <taxon>Actinomycetota</taxon>
        <taxon>Actinomycetes</taxon>
        <taxon>Micrococcales</taxon>
        <taxon>Microbacteriaceae</taxon>
        <taxon>Microbacterium</taxon>
    </lineage>
</organism>
<reference evidence="3" key="1">
    <citation type="submission" date="2019-09" db="EMBL/GenBank/DDBJ databases">
        <title>Mumia zhuanghuii sp. nov. isolated from the intestinal contents of plateau pika (Ochotona curzoniae) in the Qinghai-Tibet plateau of China.</title>
        <authorList>
            <person name="Tian Z."/>
        </authorList>
    </citation>
    <scope>NUCLEOTIDE SEQUENCE [LARGE SCALE GENOMIC DNA]</scope>
    <source>
        <strain evidence="3">L-033</strain>
    </source>
</reference>
<dbReference type="EMBL" id="VYUY01000005">
    <property type="protein sequence ID" value="KAA9135453.1"/>
    <property type="molecule type" value="Genomic_DNA"/>
</dbReference>
<dbReference type="RefSeq" id="WP_150891993.1">
    <property type="nucleotide sequence ID" value="NZ_VYUY01000005.1"/>
</dbReference>
<evidence type="ECO:0000256" key="1">
    <source>
        <dbReference type="SAM" id="MobiDB-lite"/>
    </source>
</evidence>
<evidence type="ECO:0000313" key="2">
    <source>
        <dbReference type="EMBL" id="KAA9135453.1"/>
    </source>
</evidence>